<evidence type="ECO:0000313" key="8">
    <source>
        <dbReference type="EMBL" id="KAI3874861.1"/>
    </source>
</evidence>
<dbReference type="GO" id="GO:0034975">
    <property type="term" value="P:protein folding in endoplasmic reticulum"/>
    <property type="evidence" value="ECO:0007669"/>
    <property type="project" value="TreeGrafter"/>
</dbReference>
<evidence type="ECO:0000259" key="7">
    <source>
        <dbReference type="PROSITE" id="PS51469"/>
    </source>
</evidence>
<evidence type="ECO:0000256" key="2">
    <source>
        <dbReference type="ARBA" id="ARBA00022692"/>
    </source>
</evidence>
<keyword evidence="4 6" id="KW-0472">Membrane</keyword>
<comment type="caution">
    <text evidence="8">The sequence shown here is derived from an EMBL/GenBank/DDBJ whole genome shotgun (WGS) entry which is preliminary data.</text>
</comment>
<dbReference type="GO" id="GO:0012505">
    <property type="term" value="C:endomembrane system"/>
    <property type="evidence" value="ECO:0007669"/>
    <property type="project" value="UniProtKB-SubCell"/>
</dbReference>
<dbReference type="Gene3D" id="2.60.120.260">
    <property type="entry name" value="Galactose-binding domain-like"/>
    <property type="match status" value="1"/>
</dbReference>
<evidence type="ECO:0000256" key="4">
    <source>
        <dbReference type="ARBA" id="ARBA00023136"/>
    </source>
</evidence>
<dbReference type="Proteomes" id="UP001202328">
    <property type="component" value="Unassembled WGS sequence"/>
</dbReference>
<name>A0AAD4SAX4_9MAGN</name>
<keyword evidence="2 6" id="KW-0812">Transmembrane</keyword>
<dbReference type="Pfam" id="PF07738">
    <property type="entry name" value="Sad1_UNC"/>
    <property type="match status" value="1"/>
</dbReference>
<dbReference type="GO" id="GO:0005737">
    <property type="term" value="C:cytoplasm"/>
    <property type="evidence" value="ECO:0007669"/>
    <property type="project" value="TreeGrafter"/>
</dbReference>
<protein>
    <recommendedName>
        <fullName evidence="7">SUN domain-containing protein</fullName>
    </recommendedName>
</protein>
<gene>
    <name evidence="8" type="ORF">MKW98_019434</name>
</gene>
<dbReference type="InterPro" id="IPR045120">
    <property type="entry name" value="Suco/Slp1-like"/>
</dbReference>
<accession>A0AAD4SAX4</accession>
<dbReference type="EMBL" id="JAJJMB010012638">
    <property type="protein sequence ID" value="KAI3874861.1"/>
    <property type="molecule type" value="Genomic_DNA"/>
</dbReference>
<dbReference type="PANTHER" id="PTHR12953:SF0">
    <property type="entry name" value="SUN DOMAIN-CONTAINING OSSIFICATION FACTOR"/>
    <property type="match status" value="1"/>
</dbReference>
<feature type="region of interest" description="Disordered" evidence="5">
    <location>
        <begin position="1"/>
        <end position="25"/>
    </location>
</feature>
<dbReference type="AlphaFoldDB" id="A0AAD4SAX4"/>
<organism evidence="8 9">
    <name type="scientific">Papaver atlanticum</name>
    <dbReference type="NCBI Taxonomy" id="357466"/>
    <lineage>
        <taxon>Eukaryota</taxon>
        <taxon>Viridiplantae</taxon>
        <taxon>Streptophyta</taxon>
        <taxon>Embryophyta</taxon>
        <taxon>Tracheophyta</taxon>
        <taxon>Spermatophyta</taxon>
        <taxon>Magnoliopsida</taxon>
        <taxon>Ranunculales</taxon>
        <taxon>Papaveraceae</taxon>
        <taxon>Papaveroideae</taxon>
        <taxon>Papaver</taxon>
    </lineage>
</organism>
<comment type="subcellular location">
    <subcellularLocation>
        <location evidence="1">Endomembrane system</location>
    </subcellularLocation>
</comment>
<dbReference type="PROSITE" id="PS51469">
    <property type="entry name" value="SUN"/>
    <property type="match status" value="1"/>
</dbReference>
<sequence length="631" mass="70026">MQKASRKALLNQRRASSSSSSNGKTTTATRHLYKVSLSLLLFWWLFSPVLIGHSGDTNNNYTDKSGAEVEEHTLDEAAEQVVSERSDSGTADIQYVSTVSTKDSDLDTCTATSSDTQLCTSDELLAIGRNENDQESVKEKEKLEVLDLRPKVVEKEFTSGESLAIEKNEKDKEKLEVVDLGQKVVEKELKVNNNNDRPSRAAPLGLDEFKSKQLSIPKGKPVNGLSRCGVVHRKEAGGTEYNYASASKGAKVLDFNKEAKGASHILGKDKDKYLRNPCSAEVKFVVIELSEETLVDTIEVANFEHHASNLRDFEVLGSSVYPTDKWVSLGNITARNAKHVQRFDLEEPKWVRYIKFNLLNHYGSEFYCTLSAVGVYGMDAVEQMVEDLISVNDNHLGSEEVIVGPAPTPPLPEEPAQGDGWDFDNESVSERANSRPDVLKSNGRNPVPDDKPQQVGRMTGDTALKILLQKVRSMDLSLSVLERYLEELNSRYGNIFKELDDEIAAKDVLLDKYGEDIKNLADSKEVMAKNVADLISWKSLVSSQISNLVDDNAILRSEVERVLKNQSYMENKGVVILLVSFIFGCIALSKIITELVLNLLRIQKSGKFTVTSSSLWLVLLLSCSIVVIILL</sequence>
<evidence type="ECO:0000256" key="3">
    <source>
        <dbReference type="ARBA" id="ARBA00022989"/>
    </source>
</evidence>
<evidence type="ECO:0000256" key="6">
    <source>
        <dbReference type="SAM" id="Phobius"/>
    </source>
</evidence>
<feature type="transmembrane region" description="Helical" evidence="6">
    <location>
        <begin position="574"/>
        <end position="597"/>
    </location>
</feature>
<proteinExistence type="predicted"/>
<keyword evidence="9" id="KW-1185">Reference proteome</keyword>
<dbReference type="InterPro" id="IPR012919">
    <property type="entry name" value="SUN_dom"/>
</dbReference>
<evidence type="ECO:0000313" key="9">
    <source>
        <dbReference type="Proteomes" id="UP001202328"/>
    </source>
</evidence>
<feature type="transmembrane region" description="Helical" evidence="6">
    <location>
        <begin position="609"/>
        <end position="630"/>
    </location>
</feature>
<keyword evidence="3 6" id="KW-1133">Transmembrane helix</keyword>
<reference evidence="8" key="1">
    <citation type="submission" date="2022-04" db="EMBL/GenBank/DDBJ databases">
        <title>A functionally conserved STORR gene fusion in Papaver species that diverged 16.8 million years ago.</title>
        <authorList>
            <person name="Catania T."/>
        </authorList>
    </citation>
    <scope>NUCLEOTIDE SEQUENCE</scope>
    <source>
        <strain evidence="8">S-188037</strain>
    </source>
</reference>
<evidence type="ECO:0000256" key="5">
    <source>
        <dbReference type="SAM" id="MobiDB-lite"/>
    </source>
</evidence>
<dbReference type="SUPFAM" id="SSF49785">
    <property type="entry name" value="Galactose-binding domain-like"/>
    <property type="match status" value="1"/>
</dbReference>
<feature type="domain" description="SUN" evidence="7">
    <location>
        <begin position="210"/>
        <end position="380"/>
    </location>
</feature>
<dbReference type="PANTHER" id="PTHR12953">
    <property type="entry name" value="MEMBRANE PROTEIN CH1 RELATED"/>
    <property type="match status" value="1"/>
</dbReference>
<feature type="region of interest" description="Disordered" evidence="5">
    <location>
        <begin position="406"/>
        <end position="456"/>
    </location>
</feature>
<dbReference type="InterPro" id="IPR008979">
    <property type="entry name" value="Galactose-bd-like_sf"/>
</dbReference>
<evidence type="ECO:0000256" key="1">
    <source>
        <dbReference type="ARBA" id="ARBA00004308"/>
    </source>
</evidence>
<dbReference type="GO" id="GO:0016020">
    <property type="term" value="C:membrane"/>
    <property type="evidence" value="ECO:0007669"/>
    <property type="project" value="InterPro"/>
</dbReference>
<feature type="compositionally biased region" description="Basic and acidic residues" evidence="5">
    <location>
        <begin position="428"/>
        <end position="438"/>
    </location>
</feature>